<protein>
    <submittedName>
        <fullName evidence="2">Uncharacterized protein</fullName>
    </submittedName>
</protein>
<dbReference type="EMBL" id="CP025958">
    <property type="protein sequence ID" value="AWM37563.1"/>
    <property type="molecule type" value="Genomic_DNA"/>
</dbReference>
<dbReference type="Proteomes" id="UP000245802">
    <property type="component" value="Chromosome"/>
</dbReference>
<dbReference type="AlphaFoldDB" id="A0A2Z3GUZ4"/>
<reference evidence="2 3" key="1">
    <citation type="submission" date="2018-01" db="EMBL/GenBank/DDBJ databases">
        <title>G. obscuriglobus.</title>
        <authorList>
            <person name="Franke J."/>
            <person name="Blomberg W."/>
            <person name="Selmecki A."/>
        </authorList>
    </citation>
    <scope>NUCLEOTIDE SEQUENCE [LARGE SCALE GENOMIC DNA]</scope>
    <source>
        <strain evidence="2 3">DSM 5831</strain>
    </source>
</reference>
<keyword evidence="3" id="KW-1185">Reference proteome</keyword>
<evidence type="ECO:0000313" key="2">
    <source>
        <dbReference type="EMBL" id="AWM37563.1"/>
    </source>
</evidence>
<evidence type="ECO:0000313" key="3">
    <source>
        <dbReference type="Proteomes" id="UP000245802"/>
    </source>
</evidence>
<proteinExistence type="predicted"/>
<gene>
    <name evidence="2" type="ORF">C1280_11445</name>
</gene>
<accession>A0A2Z3GUZ4</accession>
<evidence type="ECO:0000256" key="1">
    <source>
        <dbReference type="SAM" id="MobiDB-lite"/>
    </source>
</evidence>
<organism evidence="2 3">
    <name type="scientific">Gemmata obscuriglobus</name>
    <dbReference type="NCBI Taxonomy" id="114"/>
    <lineage>
        <taxon>Bacteria</taxon>
        <taxon>Pseudomonadati</taxon>
        <taxon>Planctomycetota</taxon>
        <taxon>Planctomycetia</taxon>
        <taxon>Gemmatales</taxon>
        <taxon>Gemmataceae</taxon>
        <taxon>Gemmata</taxon>
    </lineage>
</organism>
<dbReference type="KEGG" id="gog:C1280_11445"/>
<feature type="region of interest" description="Disordered" evidence="1">
    <location>
        <begin position="1"/>
        <end position="20"/>
    </location>
</feature>
<sequence>MLRAGPAQPQGRATRRRARRHRACRRAGGLAGVAQTPNPALHLTPPADAGRTAHPMMAVQVSFIVRPQRACM</sequence>
<name>A0A2Z3GUZ4_9BACT</name>
<feature type="region of interest" description="Disordered" evidence="1">
    <location>
        <begin position="32"/>
        <end position="51"/>
    </location>
</feature>